<dbReference type="InterPro" id="IPR026487">
    <property type="entry name" value="CHP04141"/>
</dbReference>
<proteinExistence type="predicted"/>
<comment type="caution">
    <text evidence="1">The sequence shown here is derived from an EMBL/GenBank/DDBJ whole genome shotgun (WGS) entry which is preliminary data.</text>
</comment>
<reference evidence="1 2" key="1">
    <citation type="submission" date="2024-06" db="EMBL/GenBank/DDBJ databases">
        <title>The Natural Products Discovery Center: Release of the First 8490 Sequenced Strains for Exploring Actinobacteria Biosynthetic Diversity.</title>
        <authorList>
            <person name="Kalkreuter E."/>
            <person name="Kautsar S.A."/>
            <person name="Yang D."/>
            <person name="Bader C.D."/>
            <person name="Teijaro C.N."/>
            <person name="Fluegel L."/>
            <person name="Davis C.M."/>
            <person name="Simpson J.R."/>
            <person name="Lauterbach L."/>
            <person name="Steele A.D."/>
            <person name="Gui C."/>
            <person name="Meng S."/>
            <person name="Li G."/>
            <person name="Viehrig K."/>
            <person name="Ye F."/>
            <person name="Su P."/>
            <person name="Kiefer A.F."/>
            <person name="Nichols A."/>
            <person name="Cepeda A.J."/>
            <person name="Yan W."/>
            <person name="Fan B."/>
            <person name="Jiang Y."/>
            <person name="Adhikari A."/>
            <person name="Zheng C.-J."/>
            <person name="Schuster L."/>
            <person name="Cowan T.M."/>
            <person name="Smanski M.J."/>
            <person name="Chevrette M.G."/>
            <person name="De Carvalho L.P.S."/>
            <person name="Shen B."/>
        </authorList>
    </citation>
    <scope>NUCLEOTIDE SEQUENCE [LARGE SCALE GENOMIC DNA]</scope>
    <source>
        <strain evidence="1 2">NPDC001694</strain>
    </source>
</reference>
<dbReference type="Pfam" id="PF19614">
    <property type="entry name" value="DUF6119"/>
    <property type="match status" value="1"/>
</dbReference>
<dbReference type="Proteomes" id="UP001490365">
    <property type="component" value="Unassembled WGS sequence"/>
</dbReference>
<sequence>MASSTAVRTVYRLSTVAPTTDAMLNALDAELLDSLGAEPHFPDVLGVPSVFVTCGIEHTEAPWCEPMSRTTGIMVTENIRRTAAVLLLAVDGTVYAIGCDQGYRLIPEHLKDQRFGLSFAIRQMDPNMIRGAVSKSLGQARTDISLVPGGAPVPLLGIRDHSRIVRSLGGYLDDLPLTRSRYTRGKAVSAQGGRGLRIALGVEPEALLADLRAITRICREDIPHSELEFVDHIVPVSDSSTLDALDRALDDRLGHPADGDISISVPFGHHTAYAEATTYLTQINSPGALRSEDFDLGYLLTRARLAPPGRRLKALRDGTVTLAKDRRAGTADTLAVTSALTWLETGIPLGARRFFLMDGEWYEAGSAYVEECRATVATLFPPLPSVSLPAWADGESENAYNNRVADDRPGWLCLDTRNVSNPIRPRDQVEICDLLMPDGTLVLVKRAGGSGPLSHLFSQARVAVELLQESAQVRTEFTAKVARLSGGKILLPDHFTPKRIVLGVLLKNRENLTAESVFGFSQITIAQTAKALAARGVTVEVVGISSAAEGELPAAA</sequence>
<evidence type="ECO:0000313" key="1">
    <source>
        <dbReference type="EMBL" id="MER6265990.1"/>
    </source>
</evidence>
<protein>
    <submittedName>
        <fullName evidence="1">TIGR04141 family sporadically distributed protein</fullName>
    </submittedName>
</protein>
<dbReference type="RefSeq" id="WP_351954706.1">
    <property type="nucleotide sequence ID" value="NZ_JBEOZM010000001.1"/>
</dbReference>
<keyword evidence="2" id="KW-1185">Reference proteome</keyword>
<gene>
    <name evidence="1" type="ORF">ABT211_01620</name>
</gene>
<organism evidence="1 2">
    <name type="scientific">Streptomyces sp. 900105755</name>
    <dbReference type="NCBI Taxonomy" id="3154389"/>
    <lineage>
        <taxon>Bacteria</taxon>
        <taxon>Bacillati</taxon>
        <taxon>Actinomycetota</taxon>
        <taxon>Actinomycetes</taxon>
        <taxon>Kitasatosporales</taxon>
        <taxon>Streptomycetaceae</taxon>
        <taxon>Streptomyces</taxon>
    </lineage>
</organism>
<dbReference type="EMBL" id="JBEOZM010000001">
    <property type="protein sequence ID" value="MER6265990.1"/>
    <property type="molecule type" value="Genomic_DNA"/>
</dbReference>
<accession>A0ABV1T7I1</accession>
<name>A0ABV1T7I1_9ACTN</name>
<evidence type="ECO:0000313" key="2">
    <source>
        <dbReference type="Proteomes" id="UP001490365"/>
    </source>
</evidence>
<dbReference type="NCBIfam" id="TIGR04141">
    <property type="entry name" value="TIGR04141 family sporadically distributed protein"/>
    <property type="match status" value="1"/>
</dbReference>